<proteinExistence type="inferred from homology"/>
<comment type="similarity">
    <text evidence="2">Belongs to the RLP family.</text>
</comment>
<keyword evidence="15" id="KW-0723">Serine/threonine-protein kinase</keyword>
<dbReference type="InterPro" id="IPR013210">
    <property type="entry name" value="LRR_N_plant-typ"/>
</dbReference>
<keyword evidence="3" id="KW-1003">Cell membrane</keyword>
<dbReference type="GO" id="GO:0006952">
    <property type="term" value="P:defense response"/>
    <property type="evidence" value="ECO:0007669"/>
    <property type="project" value="UniProtKB-ARBA"/>
</dbReference>
<keyword evidence="15" id="KW-0808">Transferase</keyword>
<evidence type="ECO:0000256" key="2">
    <source>
        <dbReference type="ARBA" id="ARBA00009592"/>
    </source>
</evidence>
<dbReference type="SUPFAM" id="SSF52058">
    <property type="entry name" value="L domain-like"/>
    <property type="match status" value="3"/>
</dbReference>
<dbReference type="PANTHER" id="PTHR48063">
    <property type="entry name" value="LRR RECEPTOR-LIKE KINASE"/>
    <property type="match status" value="1"/>
</dbReference>
<evidence type="ECO:0000256" key="6">
    <source>
        <dbReference type="ARBA" id="ARBA00022729"/>
    </source>
</evidence>
<dbReference type="AlphaFoldDB" id="A0A251U704"/>
<dbReference type="FunCoup" id="A0A251U704">
    <property type="interactions" value="1894"/>
</dbReference>
<dbReference type="Pfam" id="PF08263">
    <property type="entry name" value="LRRNT_2"/>
    <property type="match status" value="1"/>
</dbReference>
<dbReference type="GO" id="GO:0005886">
    <property type="term" value="C:plasma membrane"/>
    <property type="evidence" value="ECO:0007669"/>
    <property type="project" value="UniProtKB-SubCell"/>
</dbReference>
<feature type="transmembrane region" description="Helical" evidence="11">
    <location>
        <begin position="1010"/>
        <end position="1033"/>
    </location>
</feature>
<evidence type="ECO:0000256" key="11">
    <source>
        <dbReference type="SAM" id="Phobius"/>
    </source>
</evidence>
<dbReference type="SMART" id="SM00369">
    <property type="entry name" value="LRR_TYP"/>
    <property type="match status" value="7"/>
</dbReference>
<dbReference type="InParanoid" id="A0A251U704"/>
<dbReference type="EMBL" id="MNCJ02000323">
    <property type="protein sequence ID" value="KAF5795382.1"/>
    <property type="molecule type" value="Genomic_DNA"/>
</dbReference>
<dbReference type="OrthoDB" id="1060944at2759"/>
<dbReference type="Gene3D" id="3.80.10.10">
    <property type="entry name" value="Ribonuclease Inhibitor"/>
    <property type="match status" value="6"/>
</dbReference>
<evidence type="ECO:0000259" key="14">
    <source>
        <dbReference type="Pfam" id="PF23598"/>
    </source>
</evidence>
<dbReference type="EC" id="2.7.11.1" evidence="15"/>
<dbReference type="OMA" id="ENTHEVG"/>
<reference evidence="15" key="3">
    <citation type="submission" date="2020-06" db="EMBL/GenBank/DDBJ databases">
        <title>Helianthus annuus Genome sequencing and assembly Release 2.</title>
        <authorList>
            <person name="Gouzy J."/>
            <person name="Langlade N."/>
            <person name="Munos S."/>
        </authorList>
    </citation>
    <scope>NUCLEOTIDE SEQUENCE</scope>
    <source>
        <tissue evidence="15">Leaves</tissue>
    </source>
</reference>
<gene>
    <name evidence="16" type="ORF">HannXRQ_Chr08g0224411</name>
    <name evidence="15" type="ORF">HanXRQr2_Chr08g0339021</name>
</gene>
<feature type="domain" description="Leucine-rich repeat-containing N-terminal plant-type" evidence="13">
    <location>
        <begin position="37"/>
        <end position="74"/>
    </location>
</feature>
<reference evidence="16" key="2">
    <citation type="submission" date="2017-02" db="EMBL/GenBank/DDBJ databases">
        <title>Sunflower complete genome.</title>
        <authorList>
            <person name="Langlade N."/>
            <person name="Munos S."/>
        </authorList>
    </citation>
    <scope>NUCLEOTIDE SEQUENCE [LARGE SCALE GENOMIC DNA]</scope>
    <source>
        <tissue evidence="16">Leaves</tissue>
    </source>
</reference>
<dbReference type="Pfam" id="PF23598">
    <property type="entry name" value="LRR_14"/>
    <property type="match status" value="1"/>
</dbReference>
<evidence type="ECO:0000313" key="15">
    <source>
        <dbReference type="EMBL" id="KAF5795382.1"/>
    </source>
</evidence>
<dbReference type="Proteomes" id="UP000215914">
    <property type="component" value="Chromosome 8"/>
</dbReference>
<accession>A0A251U704</accession>
<dbReference type="Pfam" id="PF00560">
    <property type="entry name" value="LRR_1"/>
    <property type="match status" value="8"/>
</dbReference>
<keyword evidence="10" id="KW-0325">Glycoprotein</keyword>
<dbReference type="FunFam" id="3.80.10.10:FF:000095">
    <property type="entry name" value="LRR receptor-like serine/threonine-protein kinase GSO1"/>
    <property type="match status" value="1"/>
</dbReference>
<name>A0A251U704_HELAN</name>
<dbReference type="EMBL" id="CM007897">
    <property type="protein sequence ID" value="OTG18562.1"/>
    <property type="molecule type" value="Genomic_DNA"/>
</dbReference>
<feature type="domain" description="Disease resistance R13L4/SHOC-2-like LRR" evidence="14">
    <location>
        <begin position="435"/>
        <end position="650"/>
    </location>
</feature>
<dbReference type="InterPro" id="IPR003591">
    <property type="entry name" value="Leu-rich_rpt_typical-subtyp"/>
</dbReference>
<comment type="subcellular location">
    <subcellularLocation>
        <location evidence="1">Cell membrane</location>
        <topology evidence="1">Single-pass type I membrane protein</topology>
    </subcellularLocation>
</comment>
<feature type="signal peptide" evidence="12">
    <location>
        <begin position="1"/>
        <end position="20"/>
    </location>
</feature>
<dbReference type="PROSITE" id="PS51450">
    <property type="entry name" value="LRR"/>
    <property type="match status" value="1"/>
</dbReference>
<dbReference type="GO" id="GO:0004674">
    <property type="term" value="F:protein serine/threonine kinase activity"/>
    <property type="evidence" value="ECO:0007669"/>
    <property type="project" value="UniProtKB-KW"/>
</dbReference>
<dbReference type="PANTHER" id="PTHR48063:SF112">
    <property type="entry name" value="RECEPTOR LIKE PROTEIN 30-LIKE"/>
    <property type="match status" value="1"/>
</dbReference>
<evidence type="ECO:0000256" key="9">
    <source>
        <dbReference type="ARBA" id="ARBA00023136"/>
    </source>
</evidence>
<dbReference type="GO" id="GO:0051707">
    <property type="term" value="P:response to other organism"/>
    <property type="evidence" value="ECO:0007669"/>
    <property type="project" value="UniProtKB-ARBA"/>
</dbReference>
<keyword evidence="6 12" id="KW-0732">Signal</keyword>
<keyword evidence="15" id="KW-0418">Kinase</keyword>
<dbReference type="InterPro" id="IPR055414">
    <property type="entry name" value="LRR_R13L4/SHOC2-like"/>
</dbReference>
<evidence type="ECO:0000256" key="10">
    <source>
        <dbReference type="ARBA" id="ARBA00023180"/>
    </source>
</evidence>
<protein>
    <submittedName>
        <fullName evidence="15">Non-specific serine/threonine protein kinase</fullName>
        <ecNumber evidence="15">2.7.11.1</ecNumber>
    </submittedName>
    <submittedName>
        <fullName evidence="16">Putative leucine-rich repeat protein, plant-type</fullName>
    </submittedName>
</protein>
<evidence type="ECO:0000313" key="17">
    <source>
        <dbReference type="Proteomes" id="UP000215914"/>
    </source>
</evidence>
<evidence type="ECO:0000313" key="16">
    <source>
        <dbReference type="EMBL" id="OTG18562.1"/>
    </source>
</evidence>
<dbReference type="FunFam" id="3.80.10.10:FF:000111">
    <property type="entry name" value="LRR receptor-like serine/threonine-protein kinase ERECTA"/>
    <property type="match status" value="1"/>
</dbReference>
<evidence type="ECO:0000256" key="5">
    <source>
        <dbReference type="ARBA" id="ARBA00022692"/>
    </source>
</evidence>
<keyword evidence="17" id="KW-1185">Reference proteome</keyword>
<organism evidence="16 17">
    <name type="scientific">Helianthus annuus</name>
    <name type="common">Common sunflower</name>
    <dbReference type="NCBI Taxonomy" id="4232"/>
    <lineage>
        <taxon>Eukaryota</taxon>
        <taxon>Viridiplantae</taxon>
        <taxon>Streptophyta</taxon>
        <taxon>Embryophyta</taxon>
        <taxon>Tracheophyta</taxon>
        <taxon>Spermatophyta</taxon>
        <taxon>Magnoliopsida</taxon>
        <taxon>eudicotyledons</taxon>
        <taxon>Gunneridae</taxon>
        <taxon>Pentapetalae</taxon>
        <taxon>asterids</taxon>
        <taxon>campanulids</taxon>
        <taxon>Asterales</taxon>
        <taxon>Asteraceae</taxon>
        <taxon>Asteroideae</taxon>
        <taxon>Heliantheae alliance</taxon>
        <taxon>Heliantheae</taxon>
        <taxon>Helianthus</taxon>
    </lineage>
</organism>
<evidence type="ECO:0000256" key="12">
    <source>
        <dbReference type="SAM" id="SignalP"/>
    </source>
</evidence>
<keyword evidence="8 11" id="KW-1133">Transmembrane helix</keyword>
<feature type="chain" id="PRO_5012806727" evidence="12">
    <location>
        <begin position="21"/>
        <end position="1070"/>
    </location>
</feature>
<reference evidence="15 17" key="1">
    <citation type="journal article" date="2017" name="Nature">
        <title>The sunflower genome provides insights into oil metabolism, flowering and Asterid evolution.</title>
        <authorList>
            <person name="Badouin H."/>
            <person name="Gouzy J."/>
            <person name="Grassa C.J."/>
            <person name="Murat F."/>
            <person name="Staton S.E."/>
            <person name="Cottret L."/>
            <person name="Lelandais-Briere C."/>
            <person name="Owens G.L."/>
            <person name="Carrere S."/>
            <person name="Mayjonade B."/>
            <person name="Legrand L."/>
            <person name="Gill N."/>
            <person name="Kane N.C."/>
            <person name="Bowers J.E."/>
            <person name="Hubner S."/>
            <person name="Bellec A."/>
            <person name="Berard A."/>
            <person name="Berges H."/>
            <person name="Blanchet N."/>
            <person name="Boniface M.C."/>
            <person name="Brunel D."/>
            <person name="Catrice O."/>
            <person name="Chaidir N."/>
            <person name="Claudel C."/>
            <person name="Donnadieu C."/>
            <person name="Faraut T."/>
            <person name="Fievet G."/>
            <person name="Helmstetter N."/>
            <person name="King M."/>
            <person name="Knapp S.J."/>
            <person name="Lai Z."/>
            <person name="Le Paslier M.C."/>
            <person name="Lippi Y."/>
            <person name="Lorenzon L."/>
            <person name="Mandel J.R."/>
            <person name="Marage G."/>
            <person name="Marchand G."/>
            <person name="Marquand E."/>
            <person name="Bret-Mestries E."/>
            <person name="Morien E."/>
            <person name="Nambeesan S."/>
            <person name="Nguyen T."/>
            <person name="Pegot-Espagnet P."/>
            <person name="Pouilly N."/>
            <person name="Raftis F."/>
            <person name="Sallet E."/>
            <person name="Schiex T."/>
            <person name="Thomas J."/>
            <person name="Vandecasteele C."/>
            <person name="Vares D."/>
            <person name="Vear F."/>
            <person name="Vautrin S."/>
            <person name="Crespi M."/>
            <person name="Mangin B."/>
            <person name="Burke J.M."/>
            <person name="Salse J."/>
            <person name="Munos S."/>
            <person name="Vincourt P."/>
            <person name="Rieseberg L.H."/>
            <person name="Langlade N.B."/>
        </authorList>
    </citation>
    <scope>NUCLEOTIDE SEQUENCE [LARGE SCALE GENOMIC DNA]</scope>
    <source>
        <strain evidence="17">cv. SF193</strain>
        <tissue evidence="15">Leaves</tissue>
    </source>
</reference>
<dbReference type="InterPro" id="IPR032675">
    <property type="entry name" value="LRR_dom_sf"/>
</dbReference>
<evidence type="ECO:0000256" key="7">
    <source>
        <dbReference type="ARBA" id="ARBA00022737"/>
    </source>
</evidence>
<evidence type="ECO:0000256" key="8">
    <source>
        <dbReference type="ARBA" id="ARBA00022989"/>
    </source>
</evidence>
<evidence type="ECO:0000256" key="1">
    <source>
        <dbReference type="ARBA" id="ARBA00004251"/>
    </source>
</evidence>
<keyword evidence="7" id="KW-0677">Repeat</keyword>
<keyword evidence="9 11" id="KW-0472">Membrane</keyword>
<dbReference type="InterPro" id="IPR001611">
    <property type="entry name" value="Leu-rich_rpt"/>
</dbReference>
<dbReference type="InterPro" id="IPR046956">
    <property type="entry name" value="RLP23-like"/>
</dbReference>
<keyword evidence="4" id="KW-0433">Leucine-rich repeat</keyword>
<evidence type="ECO:0000256" key="3">
    <source>
        <dbReference type="ARBA" id="ARBA00022475"/>
    </source>
</evidence>
<dbReference type="FunFam" id="3.80.10.10:FF:000383">
    <property type="entry name" value="Leucine-rich repeat receptor protein kinase EMS1"/>
    <property type="match status" value="1"/>
</dbReference>
<evidence type="ECO:0000256" key="4">
    <source>
        <dbReference type="ARBA" id="ARBA00022614"/>
    </source>
</evidence>
<keyword evidence="5 11" id="KW-0812">Transmembrane</keyword>
<sequence length="1070" mass="119985">MGNQWVLGLHLFFLSILVVATTYTCLGAQNLTASCHQRERLALLEFKHSMKDEFKMLSSWVGSDCCSWKGVHCDDATGSVVSLHLRGNYRVYMEYDLEEDYYLAGEKLNAHFAELSHLKHMDLSGNNFQGSRIPDFIGSFKQLSYLNLSHSGFSGIIPHHIGNLSNLKALDLYSAFFFLEANDMSWVSGLSSLEHLDLREVGLLQAKNLDMVLYMIPTLKYLSLKECRLSNVDLGLGLHLNSSILLPNIEHLDLSSNNFDGQLPHFFQNLTSLKFLDLSSYNLNLAWNSLNLLKMIPSLLELHLSRCGLHNAPFSPAYLNFSAHSKIQYLDLSENSIEGRFPSEVTNMTSLSVLDLSYNSLNSSIPVMPNLLRLDISYNKFNHIALHGIWRHCHLKELTMSGNKFGEEMIGPSTNMSECSHYALEMLDSEWNRVNGPIPESLGRLTNLRVLNLVFNGLTGSIPKALERLRSLEILNLSDNDLTGPIPTFLGKLTTLDLSRNQFTGSIPTSLGRVASLQAFSAPSNLLNGMIPVSIGRLSKQVLLDLSNNSLEGLVLEAHFATLSMLKRLDITSNHKLIFNISQEWIPPFQLRSFQLGSCKIANGFPQWLQTQRKLEKLMMSNASLQGCLPTWLRKMPLIYYLDLSYNKLSGTLTNLPINKYSRYLILRENFFNGSFPKSLCRGTLLQIFDISRNVISGNIPDCVENLHEMETFILSSNKMSGVLPSSLGNMSSSLKWLKINDNKFSGKLPRNLENFSTLRVFDLGSNKFYGNIPNWIGENLKYLIVLRLHKNNFTGRIPQSLCKCSYLQILDVAHNNLRGTIPHCIGELHGMTENTHEVGTRVGIYDFDSAVFQVLKGFQLEYTTTLDLVFNMDLSSNKLQGEIPPEIVTLTLLVGLNLSHNHLSGSIPESIGNMKALFSLDFSDNQLTGMIPPSMAALNFLSSMNVSHNNLSGRIPTGNQLQTLNDPSIYAGNKDLCGAPLPNNCSNHETPPTTTSNNKHKDAHGLNNLWFYLDIIGGFATGFWGIIGVLLFKKQWRHKLFMIAEVIVDKVFVAVEVRVSKIKRGRESI</sequence>
<dbReference type="Gramene" id="mRNA:HanXRQr2_Chr08g0339021">
    <property type="protein sequence ID" value="CDS:HanXRQr2_Chr08g0339021.1"/>
    <property type="gene ID" value="HanXRQr2_Chr08g0339021"/>
</dbReference>
<evidence type="ECO:0000259" key="13">
    <source>
        <dbReference type="Pfam" id="PF08263"/>
    </source>
</evidence>